<dbReference type="Proteomes" id="UP000317839">
    <property type="component" value="Unassembled WGS sequence"/>
</dbReference>
<sequence>MTFSSKDFNRTRSDFDVVLPEKIIHKNVCESGENQQFNEERQHPVHIVDVDSKTMSMTIGKLLVDQKTNKHRHSYETIIYIQQGVGRSIIEDKTIEWQAGDAIYVPVWAWHSHHNLGSQECIYIACENTPLLQNLGVALREES</sequence>
<evidence type="ECO:0000259" key="3">
    <source>
        <dbReference type="Pfam" id="PF07883"/>
    </source>
</evidence>
<dbReference type="Gene3D" id="2.60.120.10">
    <property type="entry name" value="Jelly Rolls"/>
    <property type="match status" value="1"/>
</dbReference>
<name>A0A545TDU3_9GAMM</name>
<dbReference type="OrthoDB" id="285029at2"/>
<keyword evidence="2" id="KW-0560">Oxidoreductase</keyword>
<dbReference type="EMBL" id="VIKR01000002">
    <property type="protein sequence ID" value="TQV75370.1"/>
    <property type="molecule type" value="Genomic_DNA"/>
</dbReference>
<evidence type="ECO:0000256" key="2">
    <source>
        <dbReference type="ARBA" id="ARBA00023002"/>
    </source>
</evidence>
<evidence type="ECO:0000256" key="1">
    <source>
        <dbReference type="ARBA" id="ARBA00022964"/>
    </source>
</evidence>
<dbReference type="InterPro" id="IPR013096">
    <property type="entry name" value="Cupin_2"/>
</dbReference>
<feature type="domain" description="Cupin type-2" evidence="3">
    <location>
        <begin position="67"/>
        <end position="124"/>
    </location>
</feature>
<dbReference type="GO" id="GO:0051213">
    <property type="term" value="F:dioxygenase activity"/>
    <property type="evidence" value="ECO:0007669"/>
    <property type="project" value="UniProtKB-KW"/>
</dbReference>
<dbReference type="RefSeq" id="WP_142941985.1">
    <property type="nucleotide sequence ID" value="NZ_VIKR01000002.1"/>
</dbReference>
<dbReference type="InterPro" id="IPR014710">
    <property type="entry name" value="RmlC-like_jellyroll"/>
</dbReference>
<dbReference type="InterPro" id="IPR011051">
    <property type="entry name" value="RmlC_Cupin_sf"/>
</dbReference>
<dbReference type="SUPFAM" id="SSF51182">
    <property type="entry name" value="RmlC-like cupins"/>
    <property type="match status" value="1"/>
</dbReference>
<evidence type="ECO:0000313" key="5">
    <source>
        <dbReference type="Proteomes" id="UP000317839"/>
    </source>
</evidence>
<comment type="caution">
    <text evidence="4">The sequence shown here is derived from an EMBL/GenBank/DDBJ whole genome shotgun (WGS) entry which is preliminary data.</text>
</comment>
<keyword evidence="1" id="KW-0223">Dioxygenase</keyword>
<dbReference type="AlphaFoldDB" id="A0A545TDU3"/>
<proteinExistence type="predicted"/>
<dbReference type="PANTHER" id="PTHR41517">
    <property type="entry name" value="1,2-DIOXYGENASE PROTEIN-RELATED"/>
    <property type="match status" value="1"/>
</dbReference>
<accession>A0A545TDU3</accession>
<gene>
    <name evidence="4" type="ORF">FLL45_10590</name>
</gene>
<organism evidence="4 5">
    <name type="scientific">Aliikangiella marina</name>
    <dbReference type="NCBI Taxonomy" id="1712262"/>
    <lineage>
        <taxon>Bacteria</taxon>
        <taxon>Pseudomonadati</taxon>
        <taxon>Pseudomonadota</taxon>
        <taxon>Gammaproteobacteria</taxon>
        <taxon>Oceanospirillales</taxon>
        <taxon>Pleioneaceae</taxon>
        <taxon>Aliikangiella</taxon>
    </lineage>
</organism>
<reference evidence="4 5" key="1">
    <citation type="submission" date="2019-06" db="EMBL/GenBank/DDBJ databases">
        <title>Draft genome of Aliikangiella marina GYP-15.</title>
        <authorList>
            <person name="Wang G."/>
        </authorList>
    </citation>
    <scope>NUCLEOTIDE SEQUENCE [LARGE SCALE GENOMIC DNA]</scope>
    <source>
        <strain evidence="4 5">GYP-15</strain>
    </source>
</reference>
<dbReference type="InterPro" id="IPR047183">
    <property type="entry name" value="GDO-like"/>
</dbReference>
<protein>
    <submittedName>
        <fullName evidence="4">Cupin domain-containing protein</fullName>
    </submittedName>
</protein>
<keyword evidence="5" id="KW-1185">Reference proteome</keyword>
<dbReference type="PANTHER" id="PTHR41517:SF1">
    <property type="entry name" value="CUPIN"/>
    <property type="match status" value="1"/>
</dbReference>
<dbReference type="Pfam" id="PF07883">
    <property type="entry name" value="Cupin_2"/>
    <property type="match status" value="1"/>
</dbReference>
<evidence type="ECO:0000313" key="4">
    <source>
        <dbReference type="EMBL" id="TQV75370.1"/>
    </source>
</evidence>